<dbReference type="GO" id="GO:0046872">
    <property type="term" value="F:metal ion binding"/>
    <property type="evidence" value="ECO:0007669"/>
    <property type="project" value="InterPro"/>
</dbReference>
<protein>
    <submittedName>
        <fullName evidence="1">Metal-sensing transcriptional repressor</fullName>
    </submittedName>
</protein>
<evidence type="ECO:0000313" key="2">
    <source>
        <dbReference type="Proteomes" id="UP000824070"/>
    </source>
</evidence>
<proteinExistence type="predicted"/>
<dbReference type="GO" id="GO:0003677">
    <property type="term" value="F:DNA binding"/>
    <property type="evidence" value="ECO:0007669"/>
    <property type="project" value="InterPro"/>
</dbReference>
<reference evidence="1" key="1">
    <citation type="submission" date="2020-10" db="EMBL/GenBank/DDBJ databases">
        <authorList>
            <person name="Gilroy R."/>
        </authorList>
    </citation>
    <scope>NUCLEOTIDE SEQUENCE</scope>
    <source>
        <strain evidence="1">ChiGjej1B1-22543</strain>
    </source>
</reference>
<accession>A0A9D1LN54</accession>
<name>A0A9D1LN54_9FIRM</name>
<gene>
    <name evidence="1" type="ORF">IAC52_01395</name>
</gene>
<reference evidence="1" key="2">
    <citation type="journal article" date="2021" name="PeerJ">
        <title>Extensive microbial diversity within the chicken gut microbiome revealed by metagenomics and culture.</title>
        <authorList>
            <person name="Gilroy R."/>
            <person name="Ravi A."/>
            <person name="Getino M."/>
            <person name="Pursley I."/>
            <person name="Horton D.L."/>
            <person name="Alikhan N.F."/>
            <person name="Baker D."/>
            <person name="Gharbi K."/>
            <person name="Hall N."/>
            <person name="Watson M."/>
            <person name="Adriaenssens E.M."/>
            <person name="Foster-Nyarko E."/>
            <person name="Jarju S."/>
            <person name="Secka A."/>
            <person name="Antonio M."/>
            <person name="Oren A."/>
            <person name="Chaudhuri R.R."/>
            <person name="La Ragione R."/>
            <person name="Hildebrand F."/>
            <person name="Pallen M.J."/>
        </authorList>
    </citation>
    <scope>NUCLEOTIDE SEQUENCE</scope>
    <source>
        <strain evidence="1">ChiGjej1B1-22543</strain>
    </source>
</reference>
<dbReference type="Proteomes" id="UP000824070">
    <property type="component" value="Unassembled WGS sequence"/>
</dbReference>
<dbReference type="PANTHER" id="PTHR33677">
    <property type="entry name" value="TRANSCRIPTIONAL REPRESSOR FRMR-RELATED"/>
    <property type="match status" value="1"/>
</dbReference>
<evidence type="ECO:0000313" key="1">
    <source>
        <dbReference type="EMBL" id="HIU44934.1"/>
    </source>
</evidence>
<organism evidence="1 2">
    <name type="scientific">Candidatus Alloenteromonas pullicola</name>
    <dbReference type="NCBI Taxonomy" id="2840784"/>
    <lineage>
        <taxon>Bacteria</taxon>
        <taxon>Bacillati</taxon>
        <taxon>Bacillota</taxon>
        <taxon>Bacillota incertae sedis</taxon>
        <taxon>Candidatus Alloenteromonas</taxon>
    </lineage>
</organism>
<dbReference type="InterPro" id="IPR003735">
    <property type="entry name" value="Metal_Tscrpt_repr"/>
</dbReference>
<sequence length="91" mass="10539">MKAIPRDAQEKKYLLDRLKRLTGQIDGIRKMVEEDRYCGDILIQLSAAEGAIREIQTKVYKTHMLTCVKDSLLEGDDSKLLESFDLLRRLK</sequence>
<dbReference type="Pfam" id="PF02583">
    <property type="entry name" value="Trns_repr_metal"/>
    <property type="match status" value="1"/>
</dbReference>
<dbReference type="GO" id="GO:0045892">
    <property type="term" value="P:negative regulation of DNA-templated transcription"/>
    <property type="evidence" value="ECO:0007669"/>
    <property type="project" value="UniProtKB-ARBA"/>
</dbReference>
<dbReference type="InterPro" id="IPR038390">
    <property type="entry name" value="Metal_Tscrpt_repr_sf"/>
</dbReference>
<comment type="caution">
    <text evidence="1">The sequence shown here is derived from an EMBL/GenBank/DDBJ whole genome shotgun (WGS) entry which is preliminary data.</text>
</comment>
<dbReference type="EMBL" id="DVMV01000010">
    <property type="protein sequence ID" value="HIU44934.1"/>
    <property type="molecule type" value="Genomic_DNA"/>
</dbReference>
<dbReference type="AlphaFoldDB" id="A0A9D1LN54"/>
<dbReference type="PANTHER" id="PTHR33677:SF3">
    <property type="entry name" value="COPPER-SENSING TRANSCRIPTIONAL REPRESSOR RICR"/>
    <property type="match status" value="1"/>
</dbReference>
<dbReference type="Gene3D" id="1.20.58.1000">
    <property type="entry name" value="Metal-sensitive repressor, helix protomer"/>
    <property type="match status" value="1"/>
</dbReference>